<dbReference type="Pfam" id="PF12894">
    <property type="entry name" value="ANAPC4_WD40"/>
    <property type="match status" value="1"/>
</dbReference>
<evidence type="ECO:0000313" key="10">
    <source>
        <dbReference type="EMBL" id="KAK4881685.1"/>
    </source>
</evidence>
<accession>A0AAN7SRZ0</accession>
<evidence type="ECO:0000256" key="2">
    <source>
        <dbReference type="ARBA" id="ARBA00022618"/>
    </source>
</evidence>
<evidence type="ECO:0000259" key="8">
    <source>
        <dbReference type="Pfam" id="PF12896"/>
    </source>
</evidence>
<reference evidence="11" key="1">
    <citation type="submission" date="2023-01" db="EMBL/GenBank/DDBJ databases">
        <title>Key to firefly adult light organ development and bioluminescence: homeobox transcription factors regulate luciferase expression and transportation to peroxisome.</title>
        <authorList>
            <person name="Fu X."/>
        </authorList>
    </citation>
    <scope>NUCLEOTIDE SEQUENCE [LARGE SCALE GENOMIC DNA]</scope>
</reference>
<dbReference type="Pfam" id="PF23405">
    <property type="entry name" value="WD40_APC4_C-half"/>
    <property type="match status" value="1"/>
</dbReference>
<feature type="compositionally biased region" description="Acidic residues" evidence="6">
    <location>
        <begin position="714"/>
        <end position="725"/>
    </location>
</feature>
<dbReference type="InterPro" id="IPR024977">
    <property type="entry name" value="Apc4-like_WD40_dom"/>
</dbReference>
<evidence type="ECO:0000259" key="7">
    <source>
        <dbReference type="Pfam" id="PF12894"/>
    </source>
</evidence>
<feature type="domain" description="Anaphase-promoting complex subunit 4 long" evidence="8">
    <location>
        <begin position="232"/>
        <end position="428"/>
    </location>
</feature>
<keyword evidence="4" id="KW-0833">Ubl conjugation pathway</keyword>
<evidence type="ECO:0000256" key="4">
    <source>
        <dbReference type="ARBA" id="ARBA00022786"/>
    </source>
</evidence>
<keyword evidence="2" id="KW-0132">Cell division</keyword>
<dbReference type="EMBL" id="JARPUR010000002">
    <property type="protein sequence ID" value="KAK4881685.1"/>
    <property type="molecule type" value="Genomic_DNA"/>
</dbReference>
<protein>
    <recommendedName>
        <fullName evidence="1">Anaphase-promoting complex subunit 4</fullName>
    </recommendedName>
</protein>
<sequence length="745" mass="85761">MFQAIKQVEERNVANEIDILLWSDRMDLVAITNVKGEVALHRLSWTRAWCLSPPRENVVVQGLAWRPDGRVLAIAYSSGEVHLINVENKNVLHKIKIEGNVTCILWTREKPEKTSSTLNEEEEQLDYMKYMDYSSKYLPELSPLSSLSPTMTNLQDENLNSNLFQEQKELNLLIIGTDDGYLRISIFGQFVCAQVNMSDYLGHKCTIISTYLSDDLSLMYVTVKHEKIIKIILIKTDIFKTHTKELFAIALKDAYLYNLITYLSNIIILIKESWETSLLEMDAKLSKYASKVPDGVLSADFLELLMFGITSDEMQEFLLQDLTEKGLKKFGQVFEMCYASIQKLLLKHVTKAGQNITYHLSELRGMARLEHNFKKVGLSEASITEAIIASGSFLIKGGEIHQIINHFMINYKAFFRWLYSEIIHLMDDKVVPDLPKNTQQDISHIMEFVINFDNINSNENDRRKQFSVERLGQYLNDRPLVMPSESEENLWEQFLDRNECIQKDENIIKRFKNYSLIQQFKHLVASIENIFVIPKSLVAEQFSVKHIINCLSIEDKPPYLSKMNNSTESTFVTYLNKATPADGIYFLEIHNDLSKICGGYFYFKQIDNYQHYQVLDIKFYSPNVLSVLLQETNSSRNGILYQLSTISVRDKLVSVDISIDIHKQNLPKVNAMDVGLTMQKCIEGMACSYFSVSGCRRVSIVLSENRKKVRLFEMEAEEDDDEDADMTNSARESDTSMQEETSVVE</sequence>
<dbReference type="InterPro" id="IPR024789">
    <property type="entry name" value="APC4"/>
</dbReference>
<dbReference type="PANTHER" id="PTHR13260:SF0">
    <property type="entry name" value="ANAPHASE-PROMOTING COMPLEX SUBUNIT 4"/>
    <property type="match status" value="1"/>
</dbReference>
<evidence type="ECO:0000256" key="5">
    <source>
        <dbReference type="ARBA" id="ARBA00023306"/>
    </source>
</evidence>
<dbReference type="GO" id="GO:0031145">
    <property type="term" value="P:anaphase-promoting complex-dependent catabolic process"/>
    <property type="evidence" value="ECO:0007669"/>
    <property type="project" value="InterPro"/>
</dbReference>
<keyword evidence="11" id="KW-1185">Reference proteome</keyword>
<keyword evidence="3" id="KW-0498">Mitosis</keyword>
<organism evidence="10 11">
    <name type="scientific">Aquatica leii</name>
    <dbReference type="NCBI Taxonomy" id="1421715"/>
    <lineage>
        <taxon>Eukaryota</taxon>
        <taxon>Metazoa</taxon>
        <taxon>Ecdysozoa</taxon>
        <taxon>Arthropoda</taxon>
        <taxon>Hexapoda</taxon>
        <taxon>Insecta</taxon>
        <taxon>Pterygota</taxon>
        <taxon>Neoptera</taxon>
        <taxon>Endopterygota</taxon>
        <taxon>Coleoptera</taxon>
        <taxon>Polyphaga</taxon>
        <taxon>Elateriformia</taxon>
        <taxon>Elateroidea</taxon>
        <taxon>Lampyridae</taxon>
        <taxon>Luciolinae</taxon>
        <taxon>Aquatica</taxon>
    </lineage>
</organism>
<evidence type="ECO:0000313" key="11">
    <source>
        <dbReference type="Proteomes" id="UP001353858"/>
    </source>
</evidence>
<evidence type="ECO:0000256" key="3">
    <source>
        <dbReference type="ARBA" id="ARBA00022776"/>
    </source>
</evidence>
<gene>
    <name evidence="10" type="ORF">RN001_005004</name>
</gene>
<comment type="caution">
    <text evidence="10">The sequence shown here is derived from an EMBL/GenBank/DDBJ whole genome shotgun (WGS) entry which is preliminary data.</text>
</comment>
<dbReference type="SUPFAM" id="SSF50978">
    <property type="entry name" value="WD40 repeat-like"/>
    <property type="match status" value="1"/>
</dbReference>
<dbReference type="PANTHER" id="PTHR13260">
    <property type="entry name" value="ANAPHASE PROMOTING COMPLEX SUBUNIT 4 APC4"/>
    <property type="match status" value="1"/>
</dbReference>
<dbReference type="GO" id="GO:0034399">
    <property type="term" value="C:nuclear periphery"/>
    <property type="evidence" value="ECO:0007669"/>
    <property type="project" value="TreeGrafter"/>
</dbReference>
<dbReference type="Pfam" id="PF12896">
    <property type="entry name" value="ANAPC4"/>
    <property type="match status" value="1"/>
</dbReference>
<keyword evidence="5" id="KW-0131">Cell cycle</keyword>
<feature type="compositionally biased region" description="Polar residues" evidence="6">
    <location>
        <begin position="727"/>
        <end position="745"/>
    </location>
</feature>
<dbReference type="InterPro" id="IPR024790">
    <property type="entry name" value="APC4_long_dom"/>
</dbReference>
<dbReference type="InterPro" id="IPR036322">
    <property type="entry name" value="WD40_repeat_dom_sf"/>
</dbReference>
<dbReference type="GO" id="GO:0005680">
    <property type="term" value="C:anaphase-promoting complex"/>
    <property type="evidence" value="ECO:0007669"/>
    <property type="project" value="InterPro"/>
</dbReference>
<feature type="region of interest" description="Disordered" evidence="6">
    <location>
        <begin position="713"/>
        <end position="745"/>
    </location>
</feature>
<dbReference type="Gene3D" id="2.130.10.10">
    <property type="entry name" value="YVTN repeat-like/Quinoprotein amine dehydrogenase"/>
    <property type="match status" value="1"/>
</dbReference>
<proteinExistence type="predicted"/>
<evidence type="ECO:0000256" key="1">
    <source>
        <dbReference type="ARBA" id="ARBA00016067"/>
    </source>
</evidence>
<dbReference type="InterPro" id="IPR015943">
    <property type="entry name" value="WD40/YVTN_repeat-like_dom_sf"/>
</dbReference>
<dbReference type="InterPro" id="IPR056358">
    <property type="entry name" value="APC4_C"/>
</dbReference>
<feature type="domain" description="Anaphase-promoting complex subunit 4-like WD40" evidence="7">
    <location>
        <begin position="21"/>
        <end position="108"/>
    </location>
</feature>
<feature type="domain" description="Anaphase-promoting complex subunit 4 C-terminal half WD40" evidence="9">
    <location>
        <begin position="607"/>
        <end position="713"/>
    </location>
</feature>
<evidence type="ECO:0000259" key="9">
    <source>
        <dbReference type="Pfam" id="PF23405"/>
    </source>
</evidence>
<name>A0AAN7SRZ0_9COLE</name>
<dbReference type="GO" id="GO:0051301">
    <property type="term" value="P:cell division"/>
    <property type="evidence" value="ECO:0007669"/>
    <property type="project" value="UniProtKB-KW"/>
</dbReference>
<dbReference type="GO" id="GO:0070979">
    <property type="term" value="P:protein K11-linked ubiquitination"/>
    <property type="evidence" value="ECO:0007669"/>
    <property type="project" value="TreeGrafter"/>
</dbReference>
<evidence type="ECO:0000256" key="6">
    <source>
        <dbReference type="SAM" id="MobiDB-lite"/>
    </source>
</evidence>
<dbReference type="AlphaFoldDB" id="A0AAN7SRZ0"/>
<dbReference type="Proteomes" id="UP001353858">
    <property type="component" value="Unassembled WGS sequence"/>
</dbReference>